<organism evidence="1 2">
    <name type="scientific">Leptospira santarosai str. ZUN179</name>
    <dbReference type="NCBI Taxonomy" id="1049985"/>
    <lineage>
        <taxon>Bacteria</taxon>
        <taxon>Pseudomonadati</taxon>
        <taxon>Spirochaetota</taxon>
        <taxon>Spirochaetia</taxon>
        <taxon>Leptospirales</taxon>
        <taxon>Leptospiraceae</taxon>
        <taxon>Leptospira</taxon>
    </lineage>
</organism>
<dbReference type="AlphaFoldDB" id="M6UIQ7"/>
<evidence type="ECO:0000313" key="1">
    <source>
        <dbReference type="EMBL" id="EMO44997.1"/>
    </source>
</evidence>
<proteinExistence type="predicted"/>
<dbReference type="Proteomes" id="UP000012160">
    <property type="component" value="Unassembled WGS sequence"/>
</dbReference>
<comment type="caution">
    <text evidence="1">The sequence shown here is derived from an EMBL/GenBank/DDBJ whole genome shotgun (WGS) entry which is preliminary data.</text>
</comment>
<sequence length="58" mass="6625">MGGKLKPHCSLRVTKRGEVAGNNQTNSLYQKIIIFSRKIFFRKACRNSDKLGVFLLLK</sequence>
<accession>M6UIQ7</accession>
<protein>
    <submittedName>
        <fullName evidence="1">Uncharacterized protein</fullName>
    </submittedName>
</protein>
<evidence type="ECO:0000313" key="2">
    <source>
        <dbReference type="Proteomes" id="UP000012160"/>
    </source>
</evidence>
<gene>
    <name evidence="1" type="ORF">LEP1GSC187_1711</name>
</gene>
<name>M6UIQ7_9LEPT</name>
<reference evidence="1 2" key="1">
    <citation type="submission" date="2013-01" db="EMBL/GenBank/DDBJ databases">
        <authorList>
            <person name="Harkins D.M."/>
            <person name="Durkin A.S."/>
            <person name="Brinkac L.M."/>
            <person name="Haft D.H."/>
            <person name="Selengut J.D."/>
            <person name="Sanka R."/>
            <person name="DePew J."/>
            <person name="Purushe J."/>
            <person name="Matthias M.A."/>
            <person name="Vinetz J.M."/>
            <person name="Sutton G.G."/>
            <person name="Nierman W.C."/>
            <person name="Fouts D.E."/>
        </authorList>
    </citation>
    <scope>NUCLEOTIDE SEQUENCE [LARGE SCALE GENOMIC DNA]</scope>
    <source>
        <strain evidence="1 2">ZUN179</strain>
    </source>
</reference>
<dbReference type="EMBL" id="AHOQ02000032">
    <property type="protein sequence ID" value="EMO44997.1"/>
    <property type="molecule type" value="Genomic_DNA"/>
</dbReference>